<name>A0A2S7SVV0_9BACT</name>
<dbReference type="EMBL" id="PPSL01000003">
    <property type="protein sequence ID" value="PQJ10725.1"/>
    <property type="molecule type" value="Genomic_DNA"/>
</dbReference>
<sequence>MYRFSFTVLLFVAASLSVCAAPDSMGKVKESTGQHNDYKYITHQVCDSIHSDKEKAKAIYNWIATHVAYDVYGLLPGAENSRDPNTVIQEGSAVCMGYSILFGAMCTEAGIRTINISGYTKDAIFDKGDKLYIPRHMWSALLIDGKWQMADVTWGAGFVKPDTTWWRKLVHNVTGRPVRKTNMKFVWQYERKWLLQDPLEFRYTHLPAYPPFQFTDTAMPISVFEQGDSAIRAFNAISHSIDNSDELMRLSSLGDTDIQTLFAADIYKFNNRFALAAAIDYNMQAIAVIDSIKENTDVAVYKARVAAAYDLMTKSRDMVNEQSVLTTGQYNTLKSKNMRKYSDAMDYFRNLYSSARRMTNEMTRYQKASEHIQFVYQDVRREYVRVAKYTDTIPRPRWRRLDITSRWVYDSLYTIITDSINERKTRLADITGSESVLSRLQYNINYGNEQLGNLVRSLEYATTLISAEAQYRLYLQDNLDEGAGKYYQAMKQLKNREIDSAHYHYLQCYDSVIAITRENIVIQEEHVATCQRILNDMQWLVDKTRPDSALTTTYSLWANDMMDCSRRFVAALDASTNFVKGINRDIATIKQQYAFIANMARAMQRPEKTRKDMEYKSILADQQRDMKDIAKFREHLKRSFAVLEAAKR</sequence>
<dbReference type="SMART" id="SM00460">
    <property type="entry name" value="TGc"/>
    <property type="match status" value="1"/>
</dbReference>
<dbReference type="Proteomes" id="UP000239872">
    <property type="component" value="Unassembled WGS sequence"/>
</dbReference>
<dbReference type="PANTHER" id="PTHR46333:SF2">
    <property type="entry name" value="CYTOKINESIS PROTEIN 3"/>
    <property type="match status" value="1"/>
</dbReference>
<keyword evidence="4" id="KW-1185">Reference proteome</keyword>
<dbReference type="GO" id="GO:0005737">
    <property type="term" value="C:cytoplasm"/>
    <property type="evidence" value="ECO:0007669"/>
    <property type="project" value="TreeGrafter"/>
</dbReference>
<reference evidence="3 4" key="1">
    <citation type="submission" date="2018-01" db="EMBL/GenBank/DDBJ databases">
        <title>A novel member of the phylum Bacteroidetes isolated from glacier ice.</title>
        <authorList>
            <person name="Liu Q."/>
            <person name="Xin Y.-H."/>
        </authorList>
    </citation>
    <scope>NUCLEOTIDE SEQUENCE [LARGE SCALE GENOMIC DNA]</scope>
    <source>
        <strain evidence="3 4">RB1R16</strain>
    </source>
</reference>
<dbReference type="SUPFAM" id="SSF54001">
    <property type="entry name" value="Cysteine proteinases"/>
    <property type="match status" value="1"/>
</dbReference>
<feature type="domain" description="Transglutaminase-like" evidence="2">
    <location>
        <begin position="87"/>
        <end position="154"/>
    </location>
</feature>
<organism evidence="3 4">
    <name type="scientific">Flavipsychrobacter stenotrophus</name>
    <dbReference type="NCBI Taxonomy" id="2077091"/>
    <lineage>
        <taxon>Bacteria</taxon>
        <taxon>Pseudomonadati</taxon>
        <taxon>Bacteroidota</taxon>
        <taxon>Chitinophagia</taxon>
        <taxon>Chitinophagales</taxon>
        <taxon>Chitinophagaceae</taxon>
        <taxon>Flavipsychrobacter</taxon>
    </lineage>
</organism>
<dbReference type="RefSeq" id="WP_105039452.1">
    <property type="nucleotide sequence ID" value="NZ_PPSL01000003.1"/>
</dbReference>
<dbReference type="Pfam" id="PF01841">
    <property type="entry name" value="Transglut_core"/>
    <property type="match status" value="1"/>
</dbReference>
<dbReference type="InterPro" id="IPR002931">
    <property type="entry name" value="Transglutaminase-like"/>
</dbReference>
<proteinExistence type="predicted"/>
<evidence type="ECO:0000313" key="3">
    <source>
        <dbReference type="EMBL" id="PQJ10725.1"/>
    </source>
</evidence>
<dbReference type="Gene3D" id="3.10.620.30">
    <property type="match status" value="1"/>
</dbReference>
<dbReference type="InterPro" id="IPR038765">
    <property type="entry name" value="Papain-like_cys_pep_sf"/>
</dbReference>
<feature type="signal peptide" evidence="1">
    <location>
        <begin position="1"/>
        <end position="20"/>
    </location>
</feature>
<comment type="caution">
    <text evidence="3">The sequence shown here is derived from an EMBL/GenBank/DDBJ whole genome shotgun (WGS) entry which is preliminary data.</text>
</comment>
<protein>
    <recommendedName>
        <fullName evidence="2">Transglutaminase-like domain-containing protein</fullName>
    </recommendedName>
</protein>
<gene>
    <name evidence="3" type="ORF">CJD36_012190</name>
</gene>
<accession>A0A2S7SVV0</accession>
<feature type="chain" id="PRO_5015509929" description="Transglutaminase-like domain-containing protein" evidence="1">
    <location>
        <begin position="21"/>
        <end position="648"/>
    </location>
</feature>
<evidence type="ECO:0000259" key="2">
    <source>
        <dbReference type="SMART" id="SM00460"/>
    </source>
</evidence>
<dbReference type="InterPro" id="IPR052557">
    <property type="entry name" value="CAP/Cytokinesis_protein"/>
</dbReference>
<evidence type="ECO:0000256" key="1">
    <source>
        <dbReference type="SAM" id="SignalP"/>
    </source>
</evidence>
<evidence type="ECO:0000313" key="4">
    <source>
        <dbReference type="Proteomes" id="UP000239872"/>
    </source>
</evidence>
<dbReference type="OrthoDB" id="8595007at2"/>
<dbReference type="AlphaFoldDB" id="A0A2S7SVV0"/>
<keyword evidence="1" id="KW-0732">Signal</keyword>
<dbReference type="PANTHER" id="PTHR46333">
    <property type="entry name" value="CYTOKINESIS PROTEIN 3"/>
    <property type="match status" value="1"/>
</dbReference>